<keyword evidence="5 10" id="KW-0001">2Fe-2S</keyword>
<dbReference type="Pfam" id="PF16803">
    <property type="entry name" value="DRE2_N"/>
    <property type="match status" value="1"/>
</dbReference>
<dbReference type="GO" id="GO:0046872">
    <property type="term" value="F:metal ion binding"/>
    <property type="evidence" value="ECO:0007669"/>
    <property type="project" value="UniProtKB-KW"/>
</dbReference>
<comment type="domain">
    <text evidence="10">The C-terminal domain binds 2 Fe-S clusters but is otherwise mostly in an intrinsically disordered conformation.</text>
</comment>
<evidence type="ECO:0000256" key="8">
    <source>
        <dbReference type="ARBA" id="ARBA00023014"/>
    </source>
</evidence>
<evidence type="ECO:0000259" key="13">
    <source>
        <dbReference type="Pfam" id="PF16803"/>
    </source>
</evidence>
<feature type="compositionally biased region" description="Low complexity" evidence="11">
    <location>
        <begin position="170"/>
        <end position="179"/>
    </location>
</feature>
<dbReference type="GO" id="GO:0016226">
    <property type="term" value="P:iron-sulfur cluster assembly"/>
    <property type="evidence" value="ECO:0007669"/>
    <property type="project" value="UniProtKB-UniRule"/>
</dbReference>
<feature type="binding site" evidence="10">
    <location>
        <position position="231"/>
    </location>
    <ligand>
        <name>[2Fe-2S] cluster</name>
        <dbReference type="ChEBI" id="CHEBI:190135"/>
    </ligand>
</feature>
<name>A0A166PT58_9HYPO</name>
<dbReference type="OrthoDB" id="311633at2759"/>
<feature type="binding site" evidence="10">
    <location>
        <position position="276"/>
    </location>
    <ligand>
        <name>[4Fe-4S] cluster</name>
        <dbReference type="ChEBI" id="CHEBI:49883"/>
    </ligand>
</feature>
<feature type="region of interest" description="Fe-S binding site B" evidence="10">
    <location>
        <begin position="276"/>
        <end position="290"/>
    </location>
</feature>
<organism evidence="14 15">
    <name type="scientific">Moelleriella libera RCEF 2490</name>
    <dbReference type="NCBI Taxonomy" id="1081109"/>
    <lineage>
        <taxon>Eukaryota</taxon>
        <taxon>Fungi</taxon>
        <taxon>Dikarya</taxon>
        <taxon>Ascomycota</taxon>
        <taxon>Pezizomycotina</taxon>
        <taxon>Sordariomycetes</taxon>
        <taxon>Hypocreomycetidae</taxon>
        <taxon>Hypocreales</taxon>
        <taxon>Clavicipitaceae</taxon>
        <taxon>Moelleriella</taxon>
    </lineage>
</organism>
<dbReference type="AlphaFoldDB" id="A0A166PT58"/>
<dbReference type="Pfam" id="PF05093">
    <property type="entry name" value="CIAPIN1"/>
    <property type="match status" value="1"/>
</dbReference>
<feature type="short sequence motif" description="Cx2C motif 2" evidence="10">
    <location>
        <begin position="287"/>
        <end position="290"/>
    </location>
</feature>
<dbReference type="GO" id="GO:0051537">
    <property type="term" value="F:2 iron, 2 sulfur cluster binding"/>
    <property type="evidence" value="ECO:0007669"/>
    <property type="project" value="UniProtKB-UniRule"/>
</dbReference>
<protein>
    <submittedName>
        <fullName evidence="14">Anamorsin</fullName>
    </submittedName>
</protein>
<dbReference type="PANTHER" id="PTHR13273">
    <property type="entry name" value="ANAMORSIN"/>
    <property type="match status" value="1"/>
</dbReference>
<keyword evidence="3 10" id="KW-0004">4Fe-4S</keyword>
<comment type="similarity">
    <text evidence="2 10">Belongs to the anamorsin family.</text>
</comment>
<evidence type="ECO:0000256" key="2">
    <source>
        <dbReference type="ARBA" id="ARBA00008169"/>
    </source>
</evidence>
<feature type="binding site" evidence="10">
    <location>
        <position position="279"/>
    </location>
    <ligand>
        <name>[4Fe-4S] cluster</name>
        <dbReference type="ChEBI" id="CHEBI:49883"/>
    </ligand>
</feature>
<keyword evidence="4 10" id="KW-0963">Cytoplasm</keyword>
<dbReference type="PANTHER" id="PTHR13273:SF14">
    <property type="entry name" value="ANAMORSIN"/>
    <property type="match status" value="1"/>
</dbReference>
<dbReference type="Proteomes" id="UP000078544">
    <property type="component" value="Unassembled WGS sequence"/>
</dbReference>
<feature type="domain" description="Fe-S cluster assembly protein Dre2 N-terminal" evidence="13">
    <location>
        <begin position="29"/>
        <end position="157"/>
    </location>
</feature>
<comment type="cofactor">
    <cofactor evidence="1 10">
        <name>[4Fe-4S] cluster</name>
        <dbReference type="ChEBI" id="CHEBI:49883"/>
    </cofactor>
</comment>
<feature type="binding site" evidence="10">
    <location>
        <position position="226"/>
    </location>
    <ligand>
        <name>[2Fe-2S] cluster</name>
        <dbReference type="ChEBI" id="CHEBI:190135"/>
    </ligand>
</feature>
<feature type="short sequence motif" description="Cx2C motif 1" evidence="10">
    <location>
        <begin position="276"/>
        <end position="279"/>
    </location>
</feature>
<proteinExistence type="inferred from homology"/>
<reference evidence="14 15" key="1">
    <citation type="journal article" date="2016" name="Genome Biol. Evol.">
        <title>Divergent and convergent evolution of fungal pathogenicity.</title>
        <authorList>
            <person name="Shang Y."/>
            <person name="Xiao G."/>
            <person name="Zheng P."/>
            <person name="Cen K."/>
            <person name="Zhan S."/>
            <person name="Wang C."/>
        </authorList>
    </citation>
    <scope>NUCLEOTIDE SEQUENCE [LARGE SCALE GENOMIC DNA]</scope>
    <source>
        <strain evidence="14 15">RCEF 2490</strain>
    </source>
</reference>
<feature type="binding site" evidence="10">
    <location>
        <position position="287"/>
    </location>
    <ligand>
        <name>[4Fe-4S] cluster</name>
        <dbReference type="ChEBI" id="CHEBI:49883"/>
    </ligand>
</feature>
<feature type="binding site" evidence="10">
    <location>
        <position position="217"/>
    </location>
    <ligand>
        <name>[2Fe-2S] cluster</name>
        <dbReference type="ChEBI" id="CHEBI:190135"/>
    </ligand>
</feature>
<evidence type="ECO:0000256" key="4">
    <source>
        <dbReference type="ARBA" id="ARBA00022490"/>
    </source>
</evidence>
<evidence type="ECO:0000256" key="10">
    <source>
        <dbReference type="HAMAP-Rule" id="MF_03115"/>
    </source>
</evidence>
<keyword evidence="15" id="KW-1185">Reference proteome</keyword>
<dbReference type="HAMAP" id="MF_03115">
    <property type="entry name" value="Anamorsin"/>
    <property type="match status" value="1"/>
</dbReference>
<dbReference type="InterPro" id="IPR046408">
    <property type="entry name" value="CIAPIN1"/>
</dbReference>
<keyword evidence="7 10" id="KW-0408">Iron</keyword>
<evidence type="ECO:0000313" key="14">
    <source>
        <dbReference type="EMBL" id="KZZ98870.1"/>
    </source>
</evidence>
<feature type="binding site" evidence="10">
    <location>
        <position position="229"/>
    </location>
    <ligand>
        <name>[2Fe-2S] cluster</name>
        <dbReference type="ChEBI" id="CHEBI:190135"/>
    </ligand>
</feature>
<keyword evidence="9 10" id="KW-0496">Mitochondrion</keyword>
<evidence type="ECO:0000256" key="3">
    <source>
        <dbReference type="ARBA" id="ARBA00022485"/>
    </source>
</evidence>
<evidence type="ECO:0000259" key="12">
    <source>
        <dbReference type="Pfam" id="PF05093"/>
    </source>
</evidence>
<dbReference type="STRING" id="1081109.A0A166PT58"/>
<comment type="cofactor">
    <cofactor evidence="10">
        <name>[2Fe-2S] cluster</name>
        <dbReference type="ChEBI" id="CHEBI:190135"/>
    </cofactor>
</comment>
<evidence type="ECO:0000256" key="1">
    <source>
        <dbReference type="ARBA" id="ARBA00001966"/>
    </source>
</evidence>
<evidence type="ECO:0000256" key="6">
    <source>
        <dbReference type="ARBA" id="ARBA00022723"/>
    </source>
</evidence>
<gene>
    <name evidence="14" type="ORF">AAL_02421</name>
</gene>
<comment type="domain">
    <text evidence="10">The twin Cx2C motifs are involved in the recognition by the mitochondrial MIA40-ERV1 disulfide relay system. The formation of 2 disulfide bonds in the Cx2C motifs through dithiol/disulfide exchange reactions effectively traps the protein in the mitochondrial intermembrane space.</text>
</comment>
<feature type="region of interest" description="Disordered" evidence="11">
    <location>
        <begin position="159"/>
        <end position="189"/>
    </location>
</feature>
<evidence type="ECO:0000256" key="5">
    <source>
        <dbReference type="ARBA" id="ARBA00022714"/>
    </source>
</evidence>
<comment type="caution">
    <text evidence="10">Lacks conserved residue(s) required for the propagation of feature annotation.</text>
</comment>
<dbReference type="InterPro" id="IPR031838">
    <property type="entry name" value="Dre2_N"/>
</dbReference>
<keyword evidence="6 10" id="KW-0479">Metal-binding</keyword>
<sequence length="312" mass="33910">MSPHPIFVDNTADFAPPPPPVVMANGGAKRSLLLAPPSIAAYEERLRDVFNSFDRANTDLQMLDRLSAGFVSLPAATYDLVLVLSDARDNDTESPLTTAPLLSRSIFATLVPAMKTGGRLEFQDGTSESKEAILAGLVAKNGGFEKQEEEEVVIPLRLGKKKGTQPQPQPISQSQQQPPKLVDLNDFGAGDDDELIDEDALLGEEDLKRRPQAPTNCQPQKRRRPCKDCTCGLAAQFEAEEKQRRAQADVGLEAIKLDSSDLNELDFTVKGKTGSCNNCSLGDAFRCSTCPFIGLPAFKPGEEVRILNEVQL</sequence>
<accession>A0A166PT58</accession>
<evidence type="ECO:0000256" key="9">
    <source>
        <dbReference type="ARBA" id="ARBA00023128"/>
    </source>
</evidence>
<evidence type="ECO:0000313" key="15">
    <source>
        <dbReference type="Proteomes" id="UP000078544"/>
    </source>
</evidence>
<keyword evidence="8 10" id="KW-0411">Iron-sulfur</keyword>
<dbReference type="GO" id="GO:0051539">
    <property type="term" value="F:4 iron, 4 sulfur cluster binding"/>
    <property type="evidence" value="ECO:0007669"/>
    <property type="project" value="UniProtKB-KW"/>
</dbReference>
<comment type="caution">
    <text evidence="14">The sequence shown here is derived from an EMBL/GenBank/DDBJ whole genome shotgun (WGS) entry which is preliminary data.</text>
</comment>
<comment type="subcellular location">
    <subcellularLocation>
        <location evidence="10">Cytoplasm</location>
    </subcellularLocation>
    <subcellularLocation>
        <location evidence="10">Mitochondrion intermembrane space</location>
    </subcellularLocation>
</comment>
<dbReference type="Gene3D" id="3.40.50.11000">
    <property type="entry name" value="Fe-S cluster assembly protein Dre2, N-terminal domain"/>
    <property type="match status" value="1"/>
</dbReference>
<dbReference type="GO" id="GO:0009055">
    <property type="term" value="F:electron transfer activity"/>
    <property type="evidence" value="ECO:0007669"/>
    <property type="project" value="UniProtKB-UniRule"/>
</dbReference>
<dbReference type="InterPro" id="IPR007785">
    <property type="entry name" value="Anamorsin"/>
</dbReference>
<evidence type="ECO:0000256" key="7">
    <source>
        <dbReference type="ARBA" id="ARBA00023004"/>
    </source>
</evidence>
<evidence type="ECO:0000256" key="11">
    <source>
        <dbReference type="SAM" id="MobiDB-lite"/>
    </source>
</evidence>
<dbReference type="EMBL" id="AZGY01000004">
    <property type="protein sequence ID" value="KZZ98870.1"/>
    <property type="molecule type" value="Genomic_DNA"/>
</dbReference>
<comment type="domain">
    <text evidence="10">The N-terminal domain has structural similarity with S-adenosyl-L-methionine-dependent methyltransferases, but does not bind S-adenosyl-L-methionine. It is required for correct assembly of the 2 Fe-S clusters.</text>
</comment>
<feature type="domain" description="Anamorsin C-terminal" evidence="12">
    <location>
        <begin position="213"/>
        <end position="306"/>
    </location>
</feature>
<feature type="binding site" evidence="10">
    <location>
        <position position="290"/>
    </location>
    <ligand>
        <name>[4Fe-4S] cluster</name>
        <dbReference type="ChEBI" id="CHEBI:49883"/>
    </ligand>
</feature>
<dbReference type="GO" id="GO:0005758">
    <property type="term" value="C:mitochondrial intermembrane space"/>
    <property type="evidence" value="ECO:0007669"/>
    <property type="project" value="UniProtKB-SubCell"/>
</dbReference>